<accession>A0A0V0QAZ5</accession>
<dbReference type="EMBL" id="LDAU01000213">
    <property type="protein sequence ID" value="KRW99420.1"/>
    <property type="molecule type" value="Genomic_DNA"/>
</dbReference>
<organism evidence="2 3">
    <name type="scientific">Pseudocohnilembus persalinus</name>
    <name type="common">Ciliate</name>
    <dbReference type="NCBI Taxonomy" id="266149"/>
    <lineage>
        <taxon>Eukaryota</taxon>
        <taxon>Sar</taxon>
        <taxon>Alveolata</taxon>
        <taxon>Ciliophora</taxon>
        <taxon>Intramacronucleata</taxon>
        <taxon>Oligohymenophorea</taxon>
        <taxon>Scuticociliatia</taxon>
        <taxon>Philasterida</taxon>
        <taxon>Pseudocohnilembidae</taxon>
        <taxon>Pseudocohnilembus</taxon>
    </lineage>
</organism>
<feature type="compositionally biased region" description="Low complexity" evidence="1">
    <location>
        <begin position="24"/>
        <end position="47"/>
    </location>
</feature>
<reference evidence="2 3" key="1">
    <citation type="journal article" date="2015" name="Sci. Rep.">
        <title>Genome of the facultative scuticociliatosis pathogen Pseudocohnilembus persalinus provides insight into its virulence through horizontal gene transfer.</title>
        <authorList>
            <person name="Xiong J."/>
            <person name="Wang G."/>
            <person name="Cheng J."/>
            <person name="Tian M."/>
            <person name="Pan X."/>
            <person name="Warren A."/>
            <person name="Jiang C."/>
            <person name="Yuan D."/>
            <person name="Miao W."/>
        </authorList>
    </citation>
    <scope>NUCLEOTIDE SEQUENCE [LARGE SCALE GENOMIC DNA]</scope>
    <source>
        <strain evidence="2">36N120E</strain>
    </source>
</reference>
<dbReference type="Proteomes" id="UP000054937">
    <property type="component" value="Unassembled WGS sequence"/>
</dbReference>
<evidence type="ECO:0000313" key="2">
    <source>
        <dbReference type="EMBL" id="KRW99420.1"/>
    </source>
</evidence>
<feature type="region of interest" description="Disordered" evidence="1">
    <location>
        <begin position="24"/>
        <end position="62"/>
    </location>
</feature>
<gene>
    <name evidence="2" type="ORF">PPERSA_12524</name>
</gene>
<feature type="compositionally biased region" description="Acidic residues" evidence="1">
    <location>
        <begin position="49"/>
        <end position="62"/>
    </location>
</feature>
<dbReference type="InParanoid" id="A0A0V0QAZ5"/>
<evidence type="ECO:0000256" key="1">
    <source>
        <dbReference type="SAM" id="MobiDB-lite"/>
    </source>
</evidence>
<proteinExistence type="predicted"/>
<comment type="caution">
    <text evidence="2">The sequence shown here is derived from an EMBL/GenBank/DDBJ whole genome shotgun (WGS) entry which is preliminary data.</text>
</comment>
<sequence length="109" mass="12927">MGILYLVNCLKFLEFGQLNEISNNINNKNTKTGQNGSIENNNQNKQGNQEEEQEDEEEGEINPEEVITIIGQQWQKELERFLRTIIFKIKFKKFNFNTFYSIFQQKCKL</sequence>
<protein>
    <submittedName>
        <fullName evidence="2">Uncharacterized protein</fullName>
    </submittedName>
</protein>
<evidence type="ECO:0000313" key="3">
    <source>
        <dbReference type="Proteomes" id="UP000054937"/>
    </source>
</evidence>
<keyword evidence="3" id="KW-1185">Reference proteome</keyword>
<name>A0A0V0QAZ5_PSEPJ</name>
<dbReference type="AlphaFoldDB" id="A0A0V0QAZ5"/>